<evidence type="ECO:0000313" key="4">
    <source>
        <dbReference type="RefSeq" id="XP_038976273.1"/>
    </source>
</evidence>
<accession>A0A8B8ZXL0</accession>
<dbReference type="GeneID" id="103699405"/>
<dbReference type="KEGG" id="pda:103699405"/>
<dbReference type="RefSeq" id="XP_038976273.1">
    <property type="nucleotide sequence ID" value="XM_039120345.1"/>
</dbReference>
<reference evidence="4" key="1">
    <citation type="submission" date="2025-08" db="UniProtKB">
        <authorList>
            <consortium name="RefSeq"/>
        </authorList>
    </citation>
    <scope>IDENTIFICATION</scope>
    <source>
        <tissue evidence="4">Young leaves</tissue>
    </source>
</reference>
<dbReference type="PANTHER" id="PTHR35317">
    <property type="entry name" value="OS04G0629600 PROTEIN"/>
    <property type="match status" value="1"/>
</dbReference>
<dbReference type="GO" id="GO:0004190">
    <property type="term" value="F:aspartic-type endopeptidase activity"/>
    <property type="evidence" value="ECO:0007669"/>
    <property type="project" value="UniProtKB-KW"/>
</dbReference>
<evidence type="ECO:0000259" key="2">
    <source>
        <dbReference type="Pfam" id="PF07727"/>
    </source>
</evidence>
<feature type="domain" description="Reverse transcriptase Ty1/copia-type" evidence="2">
    <location>
        <begin position="340"/>
        <end position="446"/>
    </location>
</feature>
<evidence type="ECO:0000256" key="1">
    <source>
        <dbReference type="SAM" id="MobiDB-lite"/>
    </source>
</evidence>
<gene>
    <name evidence="4" type="primary">LOC103699405</name>
</gene>
<sequence>MAKGMLTFQMLWFTKDNYENWYIHMKAILGSQDLWEIVDKGYKESENDDSLTPTQKESLQGTRMKDWKAIMIIHQCLDDGMLQRVANATSSKQTWEILQNSNQGVDKVEKIRLQSLRSEFKALHMKESESISDYSSRVLTVINQLTRYGENVSDTRVIAKILRSLDPKFNFIVVAIEESKDLDSMTIGKLMGSLQAHEEKVVKKQETLEQMLQTKISLKEKEDCSGTGERGHGRENGRGRGRGGRGSSNKKEKKQEWYQSRRRGRGNNSRSNEGRSPSQNAEEEANYVENEEIEQTLLLACKGEENEYHDLWYLDNAASNHMCGDKSKFVELDETASGNVVFGDSSKVSIQEKAQNNWRIHQMDVKFAFLNGFLEEEVYVKQPLGYIVKGQEDKVLKLKKALYGLKQAPRAWNTKIDKYFQDNKFTKCPYEHALYTKVNDNRDIFVMIDIGLMAYYLGIEVKQMEDGIFISQEGYAKEVLKRFKMDDSNPVSTPVECGVKLSRYEDGEK</sequence>
<dbReference type="Proteomes" id="UP000228380">
    <property type="component" value="Unplaced"/>
</dbReference>
<feature type="region of interest" description="Disordered" evidence="1">
    <location>
        <begin position="219"/>
        <end position="288"/>
    </location>
</feature>
<organism evidence="3 4">
    <name type="scientific">Phoenix dactylifera</name>
    <name type="common">Date palm</name>
    <dbReference type="NCBI Taxonomy" id="42345"/>
    <lineage>
        <taxon>Eukaryota</taxon>
        <taxon>Viridiplantae</taxon>
        <taxon>Streptophyta</taxon>
        <taxon>Embryophyta</taxon>
        <taxon>Tracheophyta</taxon>
        <taxon>Spermatophyta</taxon>
        <taxon>Magnoliopsida</taxon>
        <taxon>Liliopsida</taxon>
        <taxon>Arecaceae</taxon>
        <taxon>Coryphoideae</taxon>
        <taxon>Phoeniceae</taxon>
        <taxon>Phoenix</taxon>
    </lineage>
</organism>
<evidence type="ECO:0000313" key="3">
    <source>
        <dbReference type="Proteomes" id="UP000228380"/>
    </source>
</evidence>
<feature type="compositionally biased region" description="Low complexity" evidence="1">
    <location>
        <begin position="266"/>
        <end position="276"/>
    </location>
</feature>
<dbReference type="OrthoDB" id="1919845at2759"/>
<dbReference type="PANTHER" id="PTHR35317:SF28">
    <property type="entry name" value="ZINC FINGER, CCHC-TYPE, RIBONUCLEASE H-LIKE DOMAIN, GAG-PRE-INTEGRASE DOMAIN PROTEIN-RELATED"/>
    <property type="match status" value="1"/>
</dbReference>
<dbReference type="InterPro" id="IPR043502">
    <property type="entry name" value="DNA/RNA_pol_sf"/>
</dbReference>
<dbReference type="InterPro" id="IPR013103">
    <property type="entry name" value="RVT_2"/>
</dbReference>
<proteinExistence type="predicted"/>
<dbReference type="Pfam" id="PF14223">
    <property type="entry name" value="Retrotran_gag_2"/>
    <property type="match status" value="1"/>
</dbReference>
<protein>
    <submittedName>
        <fullName evidence="4">Uncharacterized protein LOC103699405</fullName>
    </submittedName>
</protein>
<feature type="non-terminal residue" evidence="4">
    <location>
        <position position="509"/>
    </location>
</feature>
<dbReference type="SUPFAM" id="SSF56672">
    <property type="entry name" value="DNA/RNA polymerases"/>
    <property type="match status" value="1"/>
</dbReference>
<dbReference type="Pfam" id="PF07727">
    <property type="entry name" value="RVT_2"/>
    <property type="match status" value="1"/>
</dbReference>
<dbReference type="AlphaFoldDB" id="A0A8B8ZXL0"/>
<keyword evidence="3" id="KW-1185">Reference proteome</keyword>
<feature type="compositionally biased region" description="Basic and acidic residues" evidence="1">
    <location>
        <begin position="219"/>
        <end position="238"/>
    </location>
</feature>
<name>A0A8B8ZXL0_PHODC</name>